<evidence type="ECO:0000256" key="6">
    <source>
        <dbReference type="RuleBase" id="RU361192"/>
    </source>
</evidence>
<organism evidence="7 8">
    <name type="scientific">Hebeloma cylindrosporum</name>
    <dbReference type="NCBI Taxonomy" id="76867"/>
    <lineage>
        <taxon>Eukaryota</taxon>
        <taxon>Fungi</taxon>
        <taxon>Dikarya</taxon>
        <taxon>Basidiomycota</taxon>
        <taxon>Agaricomycotina</taxon>
        <taxon>Agaricomycetes</taxon>
        <taxon>Agaricomycetidae</taxon>
        <taxon>Agaricales</taxon>
        <taxon>Agaricineae</taxon>
        <taxon>Hymenogastraceae</taxon>
        <taxon>Hebeloma</taxon>
    </lineage>
</organism>
<sequence length="359" mass="38738">MKFGIALFLFVLSFTPWSRALQYYGADFSSVVNLENLGLVYKDANSAADDKFETILRNNGANLARIRVWTSTLDSEYSLNYGLALAKRAAAAGMEIYVDLHYSDTWAYPGQQLIPTSWPNDLAGLKSHIYIYTMNLVKAFLAQGTPIAFIEIGNEINDGMLWPTGRISVHGYGPLSQLLHSAVKGVRMASSSAKIVIHLANGWDAPSINDFYSKIFIPGILNSSDIDVMGFSFYPFYGTGATLPALQSSLQGIVTKYDKASFYFGHHDVMIAETNWPVVCPGVNLSNDSLPISAAGQLTWVAGIENVIAGLSGGHGLGLVYWEPGWVGNAGLGSSCADNLLVDGSGKTRSSISMFGSSK</sequence>
<dbReference type="SUPFAM" id="SSF51445">
    <property type="entry name" value="(Trans)glycosidases"/>
    <property type="match status" value="1"/>
</dbReference>
<protein>
    <recommendedName>
        <fullName evidence="3 6">Arabinogalactan endo-beta-1,4-galactanase</fullName>
        <ecNumber evidence="3 6">3.2.1.89</ecNumber>
    </recommendedName>
</protein>
<evidence type="ECO:0000256" key="2">
    <source>
        <dbReference type="ARBA" id="ARBA00010687"/>
    </source>
</evidence>
<dbReference type="HOGENOM" id="CLU_011259_0_0_1"/>
<dbReference type="GO" id="GO:0045490">
    <property type="term" value="P:pectin catabolic process"/>
    <property type="evidence" value="ECO:0007669"/>
    <property type="project" value="TreeGrafter"/>
</dbReference>
<proteinExistence type="inferred from homology"/>
<evidence type="ECO:0000256" key="3">
    <source>
        <dbReference type="ARBA" id="ARBA00012556"/>
    </source>
</evidence>
<dbReference type="GO" id="GO:0031218">
    <property type="term" value="F:arabinogalactan endo-1,4-beta-galactosidase activity"/>
    <property type="evidence" value="ECO:0007669"/>
    <property type="project" value="UniProtKB-EC"/>
</dbReference>
<accession>A0A0C3CRS5</accession>
<name>A0A0C3CRS5_HEBCY</name>
<keyword evidence="6" id="KW-0732">Signal</keyword>
<dbReference type="Pfam" id="PF07745">
    <property type="entry name" value="Glyco_hydro_53"/>
    <property type="match status" value="1"/>
</dbReference>
<dbReference type="InterPro" id="IPR017853">
    <property type="entry name" value="GH"/>
</dbReference>
<evidence type="ECO:0000256" key="1">
    <source>
        <dbReference type="ARBA" id="ARBA00001695"/>
    </source>
</evidence>
<comment type="catalytic activity">
    <reaction evidence="1 6">
        <text>The enzyme specifically hydrolyzes (1-&gt;4)-beta-D-galactosidic linkages in type I arabinogalactans.</text>
        <dbReference type="EC" id="3.2.1.89"/>
    </reaction>
</comment>
<dbReference type="OrthoDB" id="110914at2759"/>
<evidence type="ECO:0000256" key="4">
    <source>
        <dbReference type="ARBA" id="ARBA00022801"/>
    </source>
</evidence>
<evidence type="ECO:0000313" key="8">
    <source>
        <dbReference type="Proteomes" id="UP000053424"/>
    </source>
</evidence>
<keyword evidence="5 6" id="KW-0326">Glycosidase</keyword>
<dbReference type="PANTHER" id="PTHR34983:SF1">
    <property type="entry name" value="ARABINOGALACTAN ENDO-BETA-1,4-GALACTANASE A"/>
    <property type="match status" value="1"/>
</dbReference>
<evidence type="ECO:0000256" key="5">
    <source>
        <dbReference type="ARBA" id="ARBA00023295"/>
    </source>
</evidence>
<dbReference type="PANTHER" id="PTHR34983">
    <property type="entry name" value="ARABINOGALACTAN ENDO-BETA-1,4-GALACTANASE A"/>
    <property type="match status" value="1"/>
</dbReference>
<dbReference type="Proteomes" id="UP000053424">
    <property type="component" value="Unassembled WGS sequence"/>
</dbReference>
<dbReference type="STRING" id="686832.A0A0C3CRS5"/>
<dbReference type="Gene3D" id="3.20.20.80">
    <property type="entry name" value="Glycosidases"/>
    <property type="match status" value="1"/>
</dbReference>
<feature type="signal peptide" evidence="6">
    <location>
        <begin position="1"/>
        <end position="20"/>
    </location>
</feature>
<feature type="chain" id="PRO_5005111063" description="Arabinogalactan endo-beta-1,4-galactanase" evidence="6">
    <location>
        <begin position="21"/>
        <end position="359"/>
    </location>
</feature>
<reference evidence="7 8" key="1">
    <citation type="submission" date="2014-04" db="EMBL/GenBank/DDBJ databases">
        <authorList>
            <consortium name="DOE Joint Genome Institute"/>
            <person name="Kuo A."/>
            <person name="Gay G."/>
            <person name="Dore J."/>
            <person name="Kohler A."/>
            <person name="Nagy L.G."/>
            <person name="Floudas D."/>
            <person name="Copeland A."/>
            <person name="Barry K.W."/>
            <person name="Cichocki N."/>
            <person name="Veneault-Fourrey C."/>
            <person name="LaButti K."/>
            <person name="Lindquist E.A."/>
            <person name="Lipzen A."/>
            <person name="Lundell T."/>
            <person name="Morin E."/>
            <person name="Murat C."/>
            <person name="Sun H."/>
            <person name="Tunlid A."/>
            <person name="Henrissat B."/>
            <person name="Grigoriev I.V."/>
            <person name="Hibbett D.S."/>
            <person name="Martin F."/>
            <person name="Nordberg H.P."/>
            <person name="Cantor M.N."/>
            <person name="Hua S.X."/>
        </authorList>
    </citation>
    <scope>NUCLEOTIDE SEQUENCE [LARGE SCALE GENOMIC DNA]</scope>
    <source>
        <strain evidence="8">h7</strain>
    </source>
</reference>
<keyword evidence="4 6" id="KW-0378">Hydrolase</keyword>
<gene>
    <name evidence="7" type="ORF">M413DRAFT_63648</name>
</gene>
<dbReference type="InterPro" id="IPR011683">
    <property type="entry name" value="Glyco_hydro_53"/>
</dbReference>
<dbReference type="GO" id="GO:0015926">
    <property type="term" value="F:glucosidase activity"/>
    <property type="evidence" value="ECO:0007669"/>
    <property type="project" value="InterPro"/>
</dbReference>
<comment type="similarity">
    <text evidence="2 6">Belongs to the glycosyl hydrolase 53 family.</text>
</comment>
<keyword evidence="8" id="KW-1185">Reference proteome</keyword>
<reference evidence="8" key="2">
    <citation type="submission" date="2015-01" db="EMBL/GenBank/DDBJ databases">
        <title>Evolutionary Origins and Diversification of the Mycorrhizal Mutualists.</title>
        <authorList>
            <consortium name="DOE Joint Genome Institute"/>
            <consortium name="Mycorrhizal Genomics Consortium"/>
            <person name="Kohler A."/>
            <person name="Kuo A."/>
            <person name="Nagy L.G."/>
            <person name="Floudas D."/>
            <person name="Copeland A."/>
            <person name="Barry K.W."/>
            <person name="Cichocki N."/>
            <person name="Veneault-Fourrey C."/>
            <person name="LaButti K."/>
            <person name="Lindquist E.A."/>
            <person name="Lipzen A."/>
            <person name="Lundell T."/>
            <person name="Morin E."/>
            <person name="Murat C."/>
            <person name="Riley R."/>
            <person name="Ohm R."/>
            <person name="Sun H."/>
            <person name="Tunlid A."/>
            <person name="Henrissat B."/>
            <person name="Grigoriev I.V."/>
            <person name="Hibbett D.S."/>
            <person name="Martin F."/>
        </authorList>
    </citation>
    <scope>NUCLEOTIDE SEQUENCE [LARGE SCALE GENOMIC DNA]</scope>
    <source>
        <strain evidence="8">h7</strain>
    </source>
</reference>
<dbReference type="EC" id="3.2.1.89" evidence="3 6"/>
<evidence type="ECO:0000313" key="7">
    <source>
        <dbReference type="EMBL" id="KIM46779.1"/>
    </source>
</evidence>
<dbReference type="AlphaFoldDB" id="A0A0C3CRS5"/>
<dbReference type="EMBL" id="KN831770">
    <property type="protein sequence ID" value="KIM46779.1"/>
    <property type="molecule type" value="Genomic_DNA"/>
</dbReference>